<dbReference type="AlphaFoldDB" id="A0A433D0S6"/>
<dbReference type="Proteomes" id="UP000268093">
    <property type="component" value="Unassembled WGS sequence"/>
</dbReference>
<dbReference type="EMBL" id="RBNI01008915">
    <property type="protein sequence ID" value="RUP44442.1"/>
    <property type="molecule type" value="Genomic_DNA"/>
</dbReference>
<proteinExistence type="predicted"/>
<comment type="caution">
    <text evidence="1">The sequence shown here is derived from an EMBL/GenBank/DDBJ whole genome shotgun (WGS) entry which is preliminary data.</text>
</comment>
<sequence>MEMVHLDIRSLTDLRDVRQTHVRGLAYMVLWDIRTPAYVVFLQSVVHRPSSVRWSVLWAIIVLCETRTYRVILSPRLCVLSSRLLTDQIGISPDDEKAGPGPRRTRIASLPILAVWSWNPRKACENVESRRSEARGQETDEGSQVVAGGDVSQVLVGVETDRCWPFRYHFDVAYILDIFEIDVRFARRG</sequence>
<keyword evidence="2" id="KW-1185">Reference proteome</keyword>
<organism evidence="1 2">
    <name type="scientific">Jimgerdemannia flammicorona</name>
    <dbReference type="NCBI Taxonomy" id="994334"/>
    <lineage>
        <taxon>Eukaryota</taxon>
        <taxon>Fungi</taxon>
        <taxon>Fungi incertae sedis</taxon>
        <taxon>Mucoromycota</taxon>
        <taxon>Mucoromycotina</taxon>
        <taxon>Endogonomycetes</taxon>
        <taxon>Endogonales</taxon>
        <taxon>Endogonaceae</taxon>
        <taxon>Jimgerdemannia</taxon>
    </lineage>
</organism>
<evidence type="ECO:0000313" key="1">
    <source>
        <dbReference type="EMBL" id="RUP44442.1"/>
    </source>
</evidence>
<protein>
    <submittedName>
        <fullName evidence="1">Uncharacterized protein</fullName>
    </submittedName>
</protein>
<name>A0A433D0S6_9FUNG</name>
<gene>
    <name evidence="1" type="ORF">BC936DRAFT_149453</name>
</gene>
<accession>A0A433D0S6</accession>
<reference evidence="1 2" key="1">
    <citation type="journal article" date="2018" name="New Phytol.">
        <title>Phylogenomics of Endogonaceae and evolution of mycorrhizas within Mucoromycota.</title>
        <authorList>
            <person name="Chang Y."/>
            <person name="Desiro A."/>
            <person name="Na H."/>
            <person name="Sandor L."/>
            <person name="Lipzen A."/>
            <person name="Clum A."/>
            <person name="Barry K."/>
            <person name="Grigoriev I.V."/>
            <person name="Martin F.M."/>
            <person name="Stajich J.E."/>
            <person name="Smith M.E."/>
            <person name="Bonito G."/>
            <person name="Spatafora J.W."/>
        </authorList>
    </citation>
    <scope>NUCLEOTIDE SEQUENCE [LARGE SCALE GENOMIC DNA]</scope>
    <source>
        <strain evidence="1 2">GMNB39</strain>
    </source>
</reference>
<evidence type="ECO:0000313" key="2">
    <source>
        <dbReference type="Proteomes" id="UP000268093"/>
    </source>
</evidence>